<evidence type="ECO:0000259" key="2">
    <source>
        <dbReference type="Pfam" id="PF19081"/>
    </source>
</evidence>
<keyword evidence="4" id="KW-1185">Reference proteome</keyword>
<feature type="domain" description="Ig-like" evidence="2">
    <location>
        <begin position="1544"/>
        <end position="1614"/>
    </location>
</feature>
<dbReference type="RefSeq" id="WP_073417086.1">
    <property type="nucleotide sequence ID" value="NZ_FQWC01000007.1"/>
</dbReference>
<sequence length="1939" mass="212695">MKHKLLFIFLLFSLFTNAQENCNNGIDDDGDGKIDLNDSDCICNKTTSILANPSFEEKTNCPYNLNDLSAVVSWVKGTQPSPDYMNCEKQNAIYNKQLQNFPDGDGIIRAEYKNSRKEYLATKLLTPLIAGTKYQLKLNIATLTSIYIDESNNKDFDFNYLEPVNITLFGCSNRDNLPLYTNSSPDTFDPSWIEIGHVTYQPQSVWGEITMTFTPSVNINSIMLGPPSGKLPPLFDTLETLAFLYDNLILNTSENFGVTISETGSFCNGNLQLTANITKNLNSNTTYQWYKDGIAINGATNKTNSISSMPSNIGAYSVKITNGNTCFVSSNFTINNSLLSPETIVAQPNCNNTKGSITVKETGLNYSFDNGKSWQTNPVFIPTGPGKYYVKTKSSAGCISSPSIITIIDPVLLDRPSFSIVQPTCNTNGSITITTPGSQYSFDDGLTWNTNSTKGNLPAGNYNIKIKNNLGCESYSQNVLLFIPHLDFPKYTFTVPSCTSGGSITITTPASEYSFDNGVTWTTNPTATNLPSGYYSIKIKDQNGCESNTPHEYIYLKKFYAPFPKVRSVAPSCANLGSITILTTAAEYSFDNGITWTTNPKAINLESGTYAVKTKNSLGCETEPLYIYLKPYFLPTPTYATVQSTCTTNGSITITTPAAAYSFDRGLTWTTNPIMTVPTVFSQYFISIKNEFGCTSDPQYVYMNPEIITGDTKYVINKQVTCDSGASITITSPAEEYSFDDGQTWSTNPTAVNLKASDYYLKTRNSNGCITYQTRVSIYDNYLSFPTCSVVQPECNKKGSITITTPAPFYSFDGGVTWGTSPAKSNLEEGNYYVVIKNAEGCTSLPFYIHLFPFYLPMPSLDITQPTVCGENATGSITVRTKADFYSFNDGATWSTNPTAENLPVDSEYRIKIKNSDGCVSESIYINFIPFELRNAEYTYTNPTCNKGASITITTPAPFYSFDGGQTWGTNPTALNLPPGFYYPKIKNEFGCVSPTYYSVNFTEPKLIYPDITVTQPKCGSQGSIIVNTPAAQYSFDGGRTWSNSNKVLNIPASIYSENYYIMIKDETGCESYQSVIGIPAIFIETPEYTTTEPTCEKGGSISIDPIGDEYSFDNGMTWTKNPVSTDLDEGTYYIILKNKFGCQSYPKAVNISRFYLDEPSITLTQPNCESLGSIKFTSPAFEYSIDNGENWSTNPVFSNLKAGDYYLIIKSALGCESSPKLLTLTDPDPAAQAPGILIQQPSSCTSSKGTITAVSTTAYQYSFDNGINWTRNNKVTGLDPGNYFVRVRNSAVACPSPAIKVTIDPPLDAITNPAYTSIQPTSCTNPFGSITILTPASKYSFDNGISWQTSTVSGNLTIGTYKIKIQNSAGCISDPVTVQINPPADYPFPPSYNTIQPNCSDSKGKINILSNASEYSFDNGMTWTNNPASGSLEPGEYYLKIKNSSGCISESTKVTIVPFINSLPVPGVLNSTQTFCVEQNATLNEIQITGQNIKWYSNQTGGTVVPATTVAQDKATYYASQTINGCESERVPVKINIQVTFPPTGNVNQSFCSGQNPTIADIQVTGTSVKWYDAISNGTLLAETTNLVNGQTYYASQTENNCEGQRLGITVSIVNTPSTPTANGTQSFCKNENAALNNIQISGQNIKWYDTNFSASSLPNTTLLEDNKTYYASQTIGCEGDRTPILVRIYDTPLPTGSSNQQFCIDEIATIDNLNVAGTNLKWYDSASGGNILPETTLLQNSIYYVSQTLNNCESGRFAVNVKIQDTQIPIADSPQSFCIQKNAKIGDIDITGENIKWFDNISSNIPLSESMPLENGITYYASQTISNCESDRIPIIINILGATIGDCINFVDELPFPKFFTPNNDNFNDYWTIDPAYLAPNTGIRIYDRYGKLIKELAPGASWDGLYLGNQEPASDYWFVVKRLNGTEFRGHFSLKR</sequence>
<evidence type="ECO:0000313" key="4">
    <source>
        <dbReference type="Proteomes" id="UP000184071"/>
    </source>
</evidence>
<feature type="chain" id="PRO_5012883823" evidence="1">
    <location>
        <begin position="19"/>
        <end position="1939"/>
    </location>
</feature>
<dbReference type="OrthoDB" id="1652165at2"/>
<feature type="domain" description="Ig-like" evidence="2">
    <location>
        <begin position="1696"/>
        <end position="1765"/>
    </location>
</feature>
<evidence type="ECO:0000313" key="3">
    <source>
        <dbReference type="EMBL" id="SHH37901.1"/>
    </source>
</evidence>
<dbReference type="EMBL" id="FQWC01000007">
    <property type="protein sequence ID" value="SHH37901.1"/>
    <property type="molecule type" value="Genomic_DNA"/>
</dbReference>
<dbReference type="Pfam" id="PF19081">
    <property type="entry name" value="Ig_7"/>
    <property type="match status" value="4"/>
</dbReference>
<name>A0A1M5SHD5_9FLAO</name>
<gene>
    <name evidence="3" type="ORF">SAMN05443663_107114</name>
</gene>
<feature type="domain" description="Ig-like" evidence="2">
    <location>
        <begin position="1469"/>
        <end position="1538"/>
    </location>
</feature>
<dbReference type="Gene3D" id="2.60.40.10">
    <property type="entry name" value="Immunoglobulins"/>
    <property type="match status" value="1"/>
</dbReference>
<feature type="signal peptide" evidence="1">
    <location>
        <begin position="1"/>
        <end position="18"/>
    </location>
</feature>
<proteinExistence type="predicted"/>
<evidence type="ECO:0000256" key="1">
    <source>
        <dbReference type="SAM" id="SignalP"/>
    </source>
</evidence>
<organism evidence="3 4">
    <name type="scientific">Flavobacterium defluvii</name>
    <dbReference type="NCBI Taxonomy" id="370979"/>
    <lineage>
        <taxon>Bacteria</taxon>
        <taxon>Pseudomonadati</taxon>
        <taxon>Bacteroidota</taxon>
        <taxon>Flavobacteriia</taxon>
        <taxon>Flavobacteriales</taxon>
        <taxon>Flavobacteriaceae</taxon>
        <taxon>Flavobacterium</taxon>
    </lineage>
</organism>
<dbReference type="InterPro" id="IPR013783">
    <property type="entry name" value="Ig-like_fold"/>
</dbReference>
<dbReference type="InterPro" id="IPR044023">
    <property type="entry name" value="Ig_7"/>
</dbReference>
<dbReference type="InterPro" id="IPR026341">
    <property type="entry name" value="T9SS_type_B"/>
</dbReference>
<dbReference type="Pfam" id="PF13585">
    <property type="entry name" value="CHU_C"/>
    <property type="match status" value="1"/>
</dbReference>
<keyword evidence="1" id="KW-0732">Signal</keyword>
<dbReference type="Proteomes" id="UP000184071">
    <property type="component" value="Unassembled WGS sequence"/>
</dbReference>
<protein>
    <submittedName>
        <fullName evidence="3">Gliding motility-associated C-terminal domain-containing protein</fullName>
    </submittedName>
</protein>
<accession>A0A1M5SHD5</accession>
<feature type="domain" description="Ig-like" evidence="2">
    <location>
        <begin position="1618"/>
        <end position="1690"/>
    </location>
</feature>
<dbReference type="Gene3D" id="2.120.10.10">
    <property type="match status" value="1"/>
</dbReference>
<dbReference type="STRING" id="370979.SAMN05443663_107114"/>
<dbReference type="SUPFAM" id="SSF50939">
    <property type="entry name" value="Sialidases"/>
    <property type="match status" value="4"/>
</dbReference>
<dbReference type="NCBIfam" id="TIGR04131">
    <property type="entry name" value="Bac_Flav_CTERM"/>
    <property type="match status" value="1"/>
</dbReference>
<reference evidence="4" key="1">
    <citation type="submission" date="2016-11" db="EMBL/GenBank/DDBJ databases">
        <authorList>
            <person name="Varghese N."/>
            <person name="Submissions S."/>
        </authorList>
    </citation>
    <scope>NUCLEOTIDE SEQUENCE [LARGE SCALE GENOMIC DNA]</scope>
    <source>
        <strain evidence="4">DSM 17963</strain>
    </source>
</reference>
<dbReference type="InterPro" id="IPR036278">
    <property type="entry name" value="Sialidase_sf"/>
</dbReference>